<feature type="compositionally biased region" description="Low complexity" evidence="1">
    <location>
        <begin position="286"/>
        <end position="308"/>
    </location>
</feature>
<comment type="caution">
    <text evidence="2">The sequence shown here is derived from an EMBL/GenBank/DDBJ whole genome shotgun (WGS) entry which is preliminary data.</text>
</comment>
<organism evidence="2 3">
    <name type="scientific">Crenichthys baileyi</name>
    <name type="common">White River springfish</name>
    <dbReference type="NCBI Taxonomy" id="28760"/>
    <lineage>
        <taxon>Eukaryota</taxon>
        <taxon>Metazoa</taxon>
        <taxon>Chordata</taxon>
        <taxon>Craniata</taxon>
        <taxon>Vertebrata</taxon>
        <taxon>Euteleostomi</taxon>
        <taxon>Actinopterygii</taxon>
        <taxon>Neopterygii</taxon>
        <taxon>Teleostei</taxon>
        <taxon>Neoteleostei</taxon>
        <taxon>Acanthomorphata</taxon>
        <taxon>Ovalentaria</taxon>
        <taxon>Atherinomorphae</taxon>
        <taxon>Cyprinodontiformes</taxon>
        <taxon>Goodeidae</taxon>
        <taxon>Crenichthys</taxon>
    </lineage>
</organism>
<keyword evidence="3" id="KW-1185">Reference proteome</keyword>
<gene>
    <name evidence="2" type="ORF">CRENBAI_001828</name>
</gene>
<sequence length="572" mass="61292">METGVVVSDHCGRQAGPPVCVRTGGPGGCCVHANSGDSAGVCQTWGQAGVFQTWGKLRWCQNWGQAACVPSRTWTTSLVRVRHGRLHACVSDPCGECLSRVSMDLDDCWSCVSGHILRRSCLVVCQTCVRPRDTEGVVSAAVAQTRDRLVRRVRPGVSRMVCVMISWGQASVCVRSWGNGLVVCSELGTRTAEVLWLLRCHSRLVLVVSAVCLARRVLAWRPGPMSFPPTPETPTDENHKKVLWVDWWWSSGQPTGALRDQARGRLEEVEAGPHTGHTSIRRVKFGGVPRPTTTGLLPLLRSSAPPRATQKALMAASGGTPVPTRPARLSGLSPALRPPPRLVGSGVRPGPPPNTPRRPLTAREGASRPPRRFLTAPESGSASEGGPTGRGTHSLHQRSFMHSHRIGRTAVPAGPPGPGLLTVSCRQNRTLKPHTPAPAPGQLAPTPLPNLGGENSPAPRPSTWRQGPLGRGEVSEAHDRTSPMESDPLLRRRRPSGRREHPAGNSAAAGGQASPRIACRLSPVVPPGLDWQPRTGEDRLCFTRATRNTILAASRVSPKQSLYLFSSKGEGA</sequence>
<dbReference type="Proteomes" id="UP001311232">
    <property type="component" value="Unassembled WGS sequence"/>
</dbReference>
<feature type="compositionally biased region" description="Low complexity" evidence="1">
    <location>
        <begin position="503"/>
        <end position="514"/>
    </location>
</feature>
<feature type="region of interest" description="Disordered" evidence="1">
    <location>
        <begin position="269"/>
        <end position="395"/>
    </location>
</feature>
<evidence type="ECO:0000313" key="2">
    <source>
        <dbReference type="EMBL" id="KAK5616664.1"/>
    </source>
</evidence>
<dbReference type="EMBL" id="JAHHUM010000876">
    <property type="protein sequence ID" value="KAK5616664.1"/>
    <property type="molecule type" value="Genomic_DNA"/>
</dbReference>
<name>A0AAV9S5R9_9TELE</name>
<feature type="compositionally biased region" description="Basic and acidic residues" evidence="1">
    <location>
        <begin position="473"/>
        <end position="482"/>
    </location>
</feature>
<evidence type="ECO:0000256" key="1">
    <source>
        <dbReference type="SAM" id="MobiDB-lite"/>
    </source>
</evidence>
<proteinExistence type="predicted"/>
<dbReference type="AlphaFoldDB" id="A0AAV9S5R9"/>
<feature type="region of interest" description="Disordered" evidence="1">
    <location>
        <begin position="430"/>
        <end position="515"/>
    </location>
</feature>
<reference evidence="2 3" key="1">
    <citation type="submission" date="2021-06" db="EMBL/GenBank/DDBJ databases">
        <authorList>
            <person name="Palmer J.M."/>
        </authorList>
    </citation>
    <scope>NUCLEOTIDE SEQUENCE [LARGE SCALE GENOMIC DNA]</scope>
    <source>
        <strain evidence="2 3">MEX-2019</strain>
        <tissue evidence="2">Muscle</tissue>
    </source>
</reference>
<evidence type="ECO:0000313" key="3">
    <source>
        <dbReference type="Proteomes" id="UP001311232"/>
    </source>
</evidence>
<accession>A0AAV9S5R9</accession>
<protein>
    <submittedName>
        <fullName evidence="2">Uncharacterized protein</fullName>
    </submittedName>
</protein>